<gene>
    <name evidence="1" type="ORF">P171DRAFT_494217</name>
</gene>
<dbReference type="Pfam" id="PF21858">
    <property type="entry name" value="DUF6914"/>
    <property type="match status" value="1"/>
</dbReference>
<comment type="caution">
    <text evidence="1">The sequence shown here is derived from an EMBL/GenBank/DDBJ whole genome shotgun (WGS) entry which is preliminary data.</text>
</comment>
<dbReference type="Proteomes" id="UP000799764">
    <property type="component" value="Unassembled WGS sequence"/>
</dbReference>
<evidence type="ECO:0000313" key="1">
    <source>
        <dbReference type="EMBL" id="KAF2444080.1"/>
    </source>
</evidence>
<reference evidence="1" key="1">
    <citation type="journal article" date="2020" name="Stud. Mycol.">
        <title>101 Dothideomycetes genomes: a test case for predicting lifestyles and emergence of pathogens.</title>
        <authorList>
            <person name="Haridas S."/>
            <person name="Albert R."/>
            <person name="Binder M."/>
            <person name="Bloem J."/>
            <person name="Labutti K."/>
            <person name="Salamov A."/>
            <person name="Andreopoulos B."/>
            <person name="Baker S."/>
            <person name="Barry K."/>
            <person name="Bills G."/>
            <person name="Bluhm B."/>
            <person name="Cannon C."/>
            <person name="Castanera R."/>
            <person name="Culley D."/>
            <person name="Daum C."/>
            <person name="Ezra D."/>
            <person name="Gonzalez J."/>
            <person name="Henrissat B."/>
            <person name="Kuo A."/>
            <person name="Liang C."/>
            <person name="Lipzen A."/>
            <person name="Lutzoni F."/>
            <person name="Magnuson J."/>
            <person name="Mondo S."/>
            <person name="Nolan M."/>
            <person name="Ohm R."/>
            <person name="Pangilinan J."/>
            <person name="Park H.-J."/>
            <person name="Ramirez L."/>
            <person name="Alfaro M."/>
            <person name="Sun H."/>
            <person name="Tritt A."/>
            <person name="Yoshinaga Y."/>
            <person name="Zwiers L.-H."/>
            <person name="Turgeon B."/>
            <person name="Goodwin S."/>
            <person name="Spatafora J."/>
            <person name="Crous P."/>
            <person name="Grigoriev I."/>
        </authorList>
    </citation>
    <scope>NUCLEOTIDE SEQUENCE</scope>
    <source>
        <strain evidence="1">CBS 690.94</strain>
    </source>
</reference>
<name>A0A9P4UBB7_9PLEO</name>
<evidence type="ECO:0000313" key="2">
    <source>
        <dbReference type="Proteomes" id="UP000799764"/>
    </source>
</evidence>
<dbReference type="EMBL" id="MU001501">
    <property type="protein sequence ID" value="KAF2444080.1"/>
    <property type="molecule type" value="Genomic_DNA"/>
</dbReference>
<protein>
    <submittedName>
        <fullName evidence="1">Uncharacterized protein</fullName>
    </submittedName>
</protein>
<dbReference type="InterPro" id="IPR054208">
    <property type="entry name" value="DUF6914"/>
</dbReference>
<dbReference type="AlphaFoldDB" id="A0A9P4UBB7"/>
<proteinExistence type="predicted"/>
<keyword evidence="2" id="KW-1185">Reference proteome</keyword>
<dbReference type="OrthoDB" id="2679825at2759"/>
<organism evidence="1 2">
    <name type="scientific">Karstenula rhodostoma CBS 690.94</name>
    <dbReference type="NCBI Taxonomy" id="1392251"/>
    <lineage>
        <taxon>Eukaryota</taxon>
        <taxon>Fungi</taxon>
        <taxon>Dikarya</taxon>
        <taxon>Ascomycota</taxon>
        <taxon>Pezizomycotina</taxon>
        <taxon>Dothideomycetes</taxon>
        <taxon>Pleosporomycetidae</taxon>
        <taxon>Pleosporales</taxon>
        <taxon>Massarineae</taxon>
        <taxon>Didymosphaeriaceae</taxon>
        <taxon>Karstenula</taxon>
    </lineage>
</organism>
<accession>A0A9P4UBB7</accession>
<sequence>MSGHSIQEGPPRQPRAEAAARVIVNDSRGTYYQLATEAQGFPAGFWASQRSQTSQVPTASSSQVPGASYFHQLTGITVANKKRLYIALYPSGVANNDERRYHWALLIGPKAESSDAPGVRYHVKNQPISGWTYEEKSVSDVRATNTLLARIVIAKVQDEQRLIGLLRNLPIINGNPNWRCRTWIGQALAAIAKDGQCVGSSQLDWAAIETFARQYVAQKTATGRYARAEDMLKPKPTYDLLDQRETVP</sequence>